<feature type="non-terminal residue" evidence="2">
    <location>
        <position position="349"/>
    </location>
</feature>
<dbReference type="PROSITE" id="PS51318">
    <property type="entry name" value="TAT"/>
    <property type="match status" value="1"/>
</dbReference>
<gene>
    <name evidence="2" type="ORF">METZ01_LOCUS215708</name>
</gene>
<organism evidence="2">
    <name type="scientific">marine metagenome</name>
    <dbReference type="NCBI Taxonomy" id="408172"/>
    <lineage>
        <taxon>unclassified sequences</taxon>
        <taxon>metagenomes</taxon>
        <taxon>ecological metagenomes</taxon>
    </lineage>
</organism>
<evidence type="ECO:0000313" key="2">
    <source>
        <dbReference type="EMBL" id="SVB62854.1"/>
    </source>
</evidence>
<dbReference type="InterPro" id="IPR006311">
    <property type="entry name" value="TAT_signal"/>
</dbReference>
<accession>A0A382FKH0</accession>
<sequence length="349" mass="38383">MHIHRRTFLRGLGTAIALPSLEAMFSSRSAAAGSVKFPTRMAFIYIPNGVIQNKWNVKEEGSNYKFSPTLEPLSNFRKDMIIFSGLAHEKAEANGDGAGDHARANATFLTGCQARKTSGENIRLGVSVDQVAAQKLGSQTRLPSLELSSDGARLSGRCDSGYSCAYQFNLAWKNGTTPVPPESNPQAVFNRLFAGGSKKEADEASQRRNILRKSVLDFALEDAKQLEGRLGYTDKRKLNEYLESVREIEKRVEAASESQSELPKGFSKPMGKPRDFGEHVKLMGDMMALAFQTDTTRIASYLLAHDGDNRSYPNLGVRHGHHSISHHGNNAEKVEALAKINKYHCALLA</sequence>
<dbReference type="EMBL" id="UINC01050186">
    <property type="protein sequence ID" value="SVB62854.1"/>
    <property type="molecule type" value="Genomic_DNA"/>
</dbReference>
<proteinExistence type="predicted"/>
<dbReference type="AlphaFoldDB" id="A0A382FKH0"/>
<reference evidence="2" key="1">
    <citation type="submission" date="2018-05" db="EMBL/GenBank/DDBJ databases">
        <authorList>
            <person name="Lanie J.A."/>
            <person name="Ng W.-L."/>
            <person name="Kazmierczak K.M."/>
            <person name="Andrzejewski T.M."/>
            <person name="Davidsen T.M."/>
            <person name="Wayne K.J."/>
            <person name="Tettelin H."/>
            <person name="Glass J.I."/>
            <person name="Rusch D."/>
            <person name="Podicherti R."/>
            <person name="Tsui H.-C.T."/>
            <person name="Winkler M.E."/>
        </authorList>
    </citation>
    <scope>NUCLEOTIDE SEQUENCE</scope>
</reference>
<evidence type="ECO:0000256" key="1">
    <source>
        <dbReference type="SAM" id="MobiDB-lite"/>
    </source>
</evidence>
<name>A0A382FKH0_9ZZZZ</name>
<dbReference type="Pfam" id="PF07586">
    <property type="entry name" value="HXXSHH"/>
    <property type="match status" value="1"/>
</dbReference>
<dbReference type="InterPro" id="IPR011447">
    <property type="entry name" value="DUF1552"/>
</dbReference>
<feature type="region of interest" description="Disordered" evidence="1">
    <location>
        <begin position="253"/>
        <end position="273"/>
    </location>
</feature>
<evidence type="ECO:0008006" key="3">
    <source>
        <dbReference type="Google" id="ProtNLM"/>
    </source>
</evidence>
<protein>
    <recommendedName>
        <fullName evidence="3">DUF1552 domain-containing protein</fullName>
    </recommendedName>
</protein>